<dbReference type="PANTHER" id="PTHR43537:SF5">
    <property type="entry name" value="UXU OPERON TRANSCRIPTIONAL REGULATOR"/>
    <property type="match status" value="1"/>
</dbReference>
<dbReference type="OrthoDB" id="5450856at2"/>
<protein>
    <submittedName>
        <fullName evidence="5">GntR family transcriptional regulator</fullName>
    </submittedName>
</protein>
<dbReference type="SUPFAM" id="SSF48008">
    <property type="entry name" value="GntR ligand-binding domain-like"/>
    <property type="match status" value="1"/>
</dbReference>
<dbReference type="AlphaFoldDB" id="A0A395JJR0"/>
<dbReference type="Gene3D" id="1.20.120.530">
    <property type="entry name" value="GntR ligand-binding domain-like"/>
    <property type="match status" value="1"/>
</dbReference>
<dbReference type="Gene3D" id="1.10.10.10">
    <property type="entry name" value="Winged helix-like DNA-binding domain superfamily/Winged helix DNA-binding domain"/>
    <property type="match status" value="1"/>
</dbReference>
<dbReference type="SUPFAM" id="SSF46785">
    <property type="entry name" value="Winged helix' DNA-binding domain"/>
    <property type="match status" value="1"/>
</dbReference>
<comment type="caution">
    <text evidence="5">The sequence shown here is derived from an EMBL/GenBank/DDBJ whole genome shotgun (WGS) entry which is preliminary data.</text>
</comment>
<dbReference type="InterPro" id="IPR008920">
    <property type="entry name" value="TF_FadR/GntR_C"/>
</dbReference>
<dbReference type="PANTHER" id="PTHR43537">
    <property type="entry name" value="TRANSCRIPTIONAL REGULATOR, GNTR FAMILY"/>
    <property type="match status" value="1"/>
</dbReference>
<dbReference type="InterPro" id="IPR000524">
    <property type="entry name" value="Tscrpt_reg_HTH_GntR"/>
</dbReference>
<dbReference type="Pfam" id="PF07729">
    <property type="entry name" value="FCD"/>
    <property type="match status" value="1"/>
</dbReference>
<keyword evidence="3" id="KW-0804">Transcription</keyword>
<organism evidence="5 6">
    <name type="scientific">Arenicella xantha</name>
    <dbReference type="NCBI Taxonomy" id="644221"/>
    <lineage>
        <taxon>Bacteria</taxon>
        <taxon>Pseudomonadati</taxon>
        <taxon>Pseudomonadota</taxon>
        <taxon>Gammaproteobacteria</taxon>
        <taxon>Arenicellales</taxon>
        <taxon>Arenicellaceae</taxon>
        <taxon>Arenicella</taxon>
    </lineage>
</organism>
<gene>
    <name evidence="5" type="ORF">DFR28_10458</name>
</gene>
<evidence type="ECO:0000313" key="6">
    <source>
        <dbReference type="Proteomes" id="UP000253083"/>
    </source>
</evidence>
<dbReference type="InterPro" id="IPR036390">
    <property type="entry name" value="WH_DNA-bd_sf"/>
</dbReference>
<evidence type="ECO:0000259" key="4">
    <source>
        <dbReference type="PROSITE" id="PS50949"/>
    </source>
</evidence>
<dbReference type="InterPro" id="IPR036388">
    <property type="entry name" value="WH-like_DNA-bd_sf"/>
</dbReference>
<dbReference type="InParanoid" id="A0A395JJR0"/>
<dbReference type="FunCoup" id="A0A395JJR0">
    <property type="interactions" value="94"/>
</dbReference>
<dbReference type="Pfam" id="PF00392">
    <property type="entry name" value="GntR"/>
    <property type="match status" value="1"/>
</dbReference>
<dbReference type="CDD" id="cd07377">
    <property type="entry name" value="WHTH_GntR"/>
    <property type="match status" value="1"/>
</dbReference>
<dbReference type="RefSeq" id="WP_113955000.1">
    <property type="nucleotide sequence ID" value="NZ_QNRT01000004.1"/>
</dbReference>
<dbReference type="InterPro" id="IPR011711">
    <property type="entry name" value="GntR_C"/>
</dbReference>
<keyword evidence="1" id="KW-0805">Transcription regulation</keyword>
<sequence length="252" mass="27992">MAGQQRLYRRVFDQITTLIESGEFNPGSRLPTERELAERFGVSRPTVREAIIALEATNRVSVKTGSGVYVLEQLGRGAIFNSEVSPFEVLEARVLLEGESAALAAKMITDDQLALLNEAFGELAKEDADTSFSSADADRKFHTIIANATHNRVLAKQIHDLWEIQESLDHIKRAHQAVCATEGAKRISEHKAILDAISRHDSRAARTAMRGHFSNMLETMHADMEQQAVEEARVKGSQMRERFSLGVFTTGE</sequence>
<evidence type="ECO:0000256" key="2">
    <source>
        <dbReference type="ARBA" id="ARBA00023125"/>
    </source>
</evidence>
<reference evidence="5 6" key="1">
    <citation type="submission" date="2018-06" db="EMBL/GenBank/DDBJ databases">
        <title>Genomic Encyclopedia of Type Strains, Phase IV (KMG-IV): sequencing the most valuable type-strain genomes for metagenomic binning, comparative biology and taxonomic classification.</title>
        <authorList>
            <person name="Goeker M."/>
        </authorList>
    </citation>
    <scope>NUCLEOTIDE SEQUENCE [LARGE SCALE GENOMIC DNA]</scope>
    <source>
        <strain evidence="5 6">DSM 24032</strain>
    </source>
</reference>
<keyword evidence="6" id="KW-1185">Reference proteome</keyword>
<evidence type="ECO:0000256" key="1">
    <source>
        <dbReference type="ARBA" id="ARBA00023015"/>
    </source>
</evidence>
<proteinExistence type="predicted"/>
<evidence type="ECO:0000256" key="3">
    <source>
        <dbReference type="ARBA" id="ARBA00023163"/>
    </source>
</evidence>
<accession>A0A395JJR0</accession>
<dbReference type="SMART" id="SM00345">
    <property type="entry name" value="HTH_GNTR"/>
    <property type="match status" value="1"/>
</dbReference>
<dbReference type="SMART" id="SM00895">
    <property type="entry name" value="FCD"/>
    <property type="match status" value="1"/>
</dbReference>
<dbReference type="PROSITE" id="PS50949">
    <property type="entry name" value="HTH_GNTR"/>
    <property type="match status" value="1"/>
</dbReference>
<evidence type="ECO:0000313" key="5">
    <source>
        <dbReference type="EMBL" id="RBP49132.1"/>
    </source>
</evidence>
<dbReference type="PRINTS" id="PR00035">
    <property type="entry name" value="HTHGNTR"/>
</dbReference>
<feature type="domain" description="HTH gntR-type" evidence="4">
    <location>
        <begin position="5"/>
        <end position="73"/>
    </location>
</feature>
<dbReference type="GO" id="GO:0003677">
    <property type="term" value="F:DNA binding"/>
    <property type="evidence" value="ECO:0007669"/>
    <property type="project" value="UniProtKB-KW"/>
</dbReference>
<dbReference type="GO" id="GO:0003700">
    <property type="term" value="F:DNA-binding transcription factor activity"/>
    <property type="evidence" value="ECO:0007669"/>
    <property type="project" value="InterPro"/>
</dbReference>
<dbReference type="Proteomes" id="UP000253083">
    <property type="component" value="Unassembled WGS sequence"/>
</dbReference>
<dbReference type="EMBL" id="QNRT01000004">
    <property type="protein sequence ID" value="RBP49132.1"/>
    <property type="molecule type" value="Genomic_DNA"/>
</dbReference>
<name>A0A395JJR0_9GAMM</name>
<keyword evidence="2" id="KW-0238">DNA-binding</keyword>